<dbReference type="InterPro" id="IPR029151">
    <property type="entry name" value="Sensor-like_sf"/>
</dbReference>
<sequence>MLRMSEGRVAWNAVKWREWFSEGELVPHFQPILSVEKDSIFGYEALARFVDKRGTIHSLGPFFLADIPHSLSKEEREDFKILKLEIDRLIRRKALEKIRKDSRLDPDAKLFLNISPAFMQEYLDSKTEEDPFTLRAAKELGLDPKKIVVEIVEEHFSGEIEQLKPLINLYKRSGFLVAIDDLGSKSSNLDRIGALHPDIIKVDLGLIRSSVASRNFQEILYTLSRLAESLGCALLFEGIETETELYNALTYGARYLQGFYFAEPAPEPVDISGLSIRFSQLHELFFNYKKYQLLRRIKKERELEDRLDSSGIEVLSGADDTDRRRIRIRNPYLLEKSVFRMYVTDTEGRQLSPNYSSISDAGMLEDDAFVGRNWSWRPYFLEQFYKNAKNPSQTWIASNPYYDLESHLLLVTYSKRFSEDNVLFVDVRMWDFP</sequence>
<dbReference type="Proteomes" id="UP000231912">
    <property type="component" value="Unassembled WGS sequence"/>
</dbReference>
<reference evidence="2 3" key="1">
    <citation type="submission" date="2017-07" db="EMBL/GenBank/DDBJ databases">
        <title>Leptospira spp. isolated from tropical soils.</title>
        <authorList>
            <person name="Thibeaux R."/>
            <person name="Iraola G."/>
            <person name="Ferres I."/>
            <person name="Bierque E."/>
            <person name="Girault D."/>
            <person name="Soupe-Gilbert M.-E."/>
            <person name="Picardeau M."/>
            <person name="Goarant C."/>
        </authorList>
    </citation>
    <scope>NUCLEOTIDE SEQUENCE [LARGE SCALE GENOMIC DNA]</scope>
    <source>
        <strain evidence="2 3">FH2-C-A2</strain>
    </source>
</reference>
<dbReference type="PROSITE" id="PS50883">
    <property type="entry name" value="EAL"/>
    <property type="match status" value="1"/>
</dbReference>
<evidence type="ECO:0000313" key="2">
    <source>
        <dbReference type="EMBL" id="PJZ66524.1"/>
    </source>
</evidence>
<dbReference type="InterPro" id="IPR018842">
    <property type="entry name" value="YkuI_C"/>
</dbReference>
<dbReference type="Pfam" id="PF00563">
    <property type="entry name" value="EAL"/>
    <property type="match status" value="1"/>
</dbReference>
<protein>
    <submittedName>
        <fullName evidence="2">Histidine kinase</fullName>
    </submittedName>
</protein>
<accession>A0A2M9ZDS3</accession>
<dbReference type="CDD" id="cd01948">
    <property type="entry name" value="EAL"/>
    <property type="match status" value="1"/>
</dbReference>
<dbReference type="InterPro" id="IPR050706">
    <property type="entry name" value="Cyclic-di-GMP_PDE-like"/>
</dbReference>
<dbReference type="Pfam" id="PF10388">
    <property type="entry name" value="YkuI_C"/>
    <property type="match status" value="1"/>
</dbReference>
<comment type="caution">
    <text evidence="2">The sequence shown here is derived from an EMBL/GenBank/DDBJ whole genome shotgun (WGS) entry which is preliminary data.</text>
</comment>
<dbReference type="InterPro" id="IPR035919">
    <property type="entry name" value="EAL_sf"/>
</dbReference>
<dbReference type="SUPFAM" id="SSF103190">
    <property type="entry name" value="Sensory domain-like"/>
    <property type="match status" value="1"/>
</dbReference>
<evidence type="ECO:0000259" key="1">
    <source>
        <dbReference type="PROSITE" id="PS50883"/>
    </source>
</evidence>
<dbReference type="SMART" id="SM00052">
    <property type="entry name" value="EAL"/>
    <property type="match status" value="1"/>
</dbReference>
<feature type="domain" description="EAL" evidence="1">
    <location>
        <begin position="9"/>
        <end position="278"/>
    </location>
</feature>
<keyword evidence="2" id="KW-0418">Kinase</keyword>
<dbReference type="GO" id="GO:0016301">
    <property type="term" value="F:kinase activity"/>
    <property type="evidence" value="ECO:0007669"/>
    <property type="project" value="UniProtKB-KW"/>
</dbReference>
<dbReference type="GO" id="GO:0071111">
    <property type="term" value="F:cyclic-guanylate-specific phosphodiesterase activity"/>
    <property type="evidence" value="ECO:0007669"/>
    <property type="project" value="InterPro"/>
</dbReference>
<dbReference type="PANTHER" id="PTHR33121:SF82">
    <property type="entry name" value="SIGNAL TRANSDUCTION PROTEIN CONTAINING A EAL DOMAIN"/>
    <property type="match status" value="1"/>
</dbReference>
<dbReference type="PANTHER" id="PTHR33121">
    <property type="entry name" value="CYCLIC DI-GMP PHOSPHODIESTERASE PDEF"/>
    <property type="match status" value="1"/>
</dbReference>
<dbReference type="AlphaFoldDB" id="A0A2M9ZDS3"/>
<organism evidence="2 3">
    <name type="scientific">Leptospira wolffii</name>
    <dbReference type="NCBI Taxonomy" id="409998"/>
    <lineage>
        <taxon>Bacteria</taxon>
        <taxon>Pseudomonadati</taxon>
        <taxon>Spirochaetota</taxon>
        <taxon>Spirochaetia</taxon>
        <taxon>Leptospirales</taxon>
        <taxon>Leptospiraceae</taxon>
        <taxon>Leptospira</taxon>
    </lineage>
</organism>
<gene>
    <name evidence="2" type="ORF">CH371_09020</name>
</gene>
<evidence type="ECO:0000313" key="3">
    <source>
        <dbReference type="Proteomes" id="UP000231912"/>
    </source>
</evidence>
<dbReference type="InterPro" id="IPR001633">
    <property type="entry name" value="EAL_dom"/>
</dbReference>
<keyword evidence="2" id="KW-0808">Transferase</keyword>
<dbReference type="SUPFAM" id="SSF141868">
    <property type="entry name" value="EAL domain-like"/>
    <property type="match status" value="1"/>
</dbReference>
<dbReference type="EMBL" id="NPDT01000002">
    <property type="protein sequence ID" value="PJZ66524.1"/>
    <property type="molecule type" value="Genomic_DNA"/>
</dbReference>
<proteinExistence type="predicted"/>
<dbReference type="Gene3D" id="3.30.450.20">
    <property type="entry name" value="PAS domain"/>
    <property type="match status" value="1"/>
</dbReference>
<dbReference type="Gene3D" id="3.20.20.450">
    <property type="entry name" value="EAL domain"/>
    <property type="match status" value="1"/>
</dbReference>
<name>A0A2M9ZDS3_9LEPT</name>